<feature type="compositionally biased region" description="Low complexity" evidence="6">
    <location>
        <begin position="565"/>
        <end position="575"/>
    </location>
</feature>
<feature type="region of interest" description="Disordered" evidence="6">
    <location>
        <begin position="565"/>
        <end position="714"/>
    </location>
</feature>
<feature type="domain" description="Helicase C-terminal" evidence="8">
    <location>
        <begin position="341"/>
        <end position="492"/>
    </location>
</feature>
<dbReference type="SUPFAM" id="SSF52540">
    <property type="entry name" value="P-loop containing nucleoside triphosphate hydrolases"/>
    <property type="match status" value="1"/>
</dbReference>
<evidence type="ECO:0000256" key="3">
    <source>
        <dbReference type="ARBA" id="ARBA00022840"/>
    </source>
</evidence>
<keyword evidence="2 5" id="KW-0378">Hydrolase</keyword>
<dbReference type="OrthoDB" id="193716at2759"/>
<dbReference type="Pfam" id="PF00271">
    <property type="entry name" value="Helicase_C"/>
    <property type="match status" value="1"/>
</dbReference>
<dbReference type="STRING" id="91626.A0A0C9N1I3"/>
<evidence type="ECO:0000256" key="5">
    <source>
        <dbReference type="RuleBase" id="RU365068"/>
    </source>
</evidence>
<keyword evidence="4 5" id="KW-0694">RNA-binding</keyword>
<evidence type="ECO:0000256" key="6">
    <source>
        <dbReference type="SAM" id="MobiDB-lite"/>
    </source>
</evidence>
<keyword evidence="10" id="KW-1185">Reference proteome</keyword>
<feature type="compositionally biased region" description="Gly residues" evidence="6">
    <location>
        <begin position="576"/>
        <end position="591"/>
    </location>
</feature>
<dbReference type="InterPro" id="IPR027417">
    <property type="entry name" value="P-loop_NTPase"/>
</dbReference>
<dbReference type="PROSITE" id="PS51192">
    <property type="entry name" value="HELICASE_ATP_BIND_1"/>
    <property type="match status" value="1"/>
</dbReference>
<evidence type="ECO:0000313" key="9">
    <source>
        <dbReference type="EMBL" id="GAN09822.1"/>
    </source>
</evidence>
<dbReference type="GO" id="GO:0005524">
    <property type="term" value="F:ATP binding"/>
    <property type="evidence" value="ECO:0007669"/>
    <property type="project" value="UniProtKB-UniRule"/>
</dbReference>
<keyword evidence="3 5" id="KW-0067">ATP-binding</keyword>
<name>A0A0C9N1I3_9FUNG</name>
<keyword evidence="5 9" id="KW-0347">Helicase</keyword>
<keyword evidence="1 5" id="KW-0547">Nucleotide-binding</keyword>
<evidence type="ECO:0000313" key="10">
    <source>
        <dbReference type="Proteomes" id="UP000053815"/>
    </source>
</evidence>
<reference evidence="9" key="1">
    <citation type="submission" date="2014-09" db="EMBL/GenBank/DDBJ databases">
        <title>Draft genome sequence of an oleaginous Mucoromycotina fungus Mucor ambiguus NBRC6742.</title>
        <authorList>
            <person name="Takeda I."/>
            <person name="Yamane N."/>
            <person name="Morita T."/>
            <person name="Tamano K."/>
            <person name="Machida M."/>
            <person name="Baker S."/>
            <person name="Koike H."/>
        </authorList>
    </citation>
    <scope>NUCLEOTIDE SEQUENCE</scope>
    <source>
        <strain evidence="9">NBRC 6742</strain>
    </source>
</reference>
<feature type="domain" description="Helicase ATP-binding" evidence="7">
    <location>
        <begin position="128"/>
        <end position="310"/>
    </location>
</feature>
<dbReference type="Gene3D" id="3.40.50.300">
    <property type="entry name" value="P-loop containing nucleotide triphosphate hydrolases"/>
    <property type="match status" value="2"/>
</dbReference>
<dbReference type="GO" id="GO:0003724">
    <property type="term" value="F:RNA helicase activity"/>
    <property type="evidence" value="ECO:0007669"/>
    <property type="project" value="UniProtKB-EC"/>
</dbReference>
<dbReference type="EMBL" id="DF836584">
    <property type="protein sequence ID" value="GAN09822.1"/>
    <property type="molecule type" value="Genomic_DNA"/>
</dbReference>
<dbReference type="AlphaFoldDB" id="A0A0C9N1I3"/>
<dbReference type="Proteomes" id="UP000053815">
    <property type="component" value="Unassembled WGS sequence"/>
</dbReference>
<evidence type="ECO:0000256" key="1">
    <source>
        <dbReference type="ARBA" id="ARBA00022741"/>
    </source>
</evidence>
<evidence type="ECO:0000256" key="4">
    <source>
        <dbReference type="ARBA" id="ARBA00022884"/>
    </source>
</evidence>
<evidence type="ECO:0000259" key="8">
    <source>
        <dbReference type="PROSITE" id="PS51194"/>
    </source>
</evidence>
<protein>
    <recommendedName>
        <fullName evidence="5">ATP-dependent RNA helicase</fullName>
        <ecNumber evidence="5">3.6.4.13</ecNumber>
    </recommendedName>
</protein>
<dbReference type="GO" id="GO:0003723">
    <property type="term" value="F:RNA binding"/>
    <property type="evidence" value="ECO:0007669"/>
    <property type="project" value="UniProtKB-UniRule"/>
</dbReference>
<dbReference type="GO" id="GO:0016787">
    <property type="term" value="F:hydrolase activity"/>
    <property type="evidence" value="ECO:0007669"/>
    <property type="project" value="UniProtKB-KW"/>
</dbReference>
<dbReference type="InterPro" id="IPR001650">
    <property type="entry name" value="Helicase_C-like"/>
</dbReference>
<comment type="similarity">
    <text evidence="5">Belongs to the DEAD box helicase family.</text>
</comment>
<dbReference type="SMART" id="SM00487">
    <property type="entry name" value="DEXDc"/>
    <property type="match status" value="1"/>
</dbReference>
<dbReference type="InterPro" id="IPR011545">
    <property type="entry name" value="DEAD/DEAH_box_helicase_dom"/>
</dbReference>
<dbReference type="SMART" id="SM00490">
    <property type="entry name" value="HELICc"/>
    <property type="match status" value="1"/>
</dbReference>
<dbReference type="PANTHER" id="PTHR24031">
    <property type="entry name" value="RNA HELICASE"/>
    <property type="match status" value="1"/>
</dbReference>
<organism evidence="9">
    <name type="scientific">Mucor ambiguus</name>
    <dbReference type="NCBI Taxonomy" id="91626"/>
    <lineage>
        <taxon>Eukaryota</taxon>
        <taxon>Fungi</taxon>
        <taxon>Fungi incertae sedis</taxon>
        <taxon>Mucoromycota</taxon>
        <taxon>Mucoromycotina</taxon>
        <taxon>Mucoromycetes</taxon>
        <taxon>Mucorales</taxon>
        <taxon>Mucorineae</taxon>
        <taxon>Mucoraceae</taxon>
        <taxon>Mucor</taxon>
    </lineage>
</organism>
<comment type="function">
    <text evidence="5">RNA helicase.</text>
</comment>
<feature type="compositionally biased region" description="Basic and acidic residues" evidence="6">
    <location>
        <begin position="639"/>
        <end position="714"/>
    </location>
</feature>
<comment type="catalytic activity">
    <reaction evidence="5">
        <text>ATP + H2O = ADP + phosphate + H(+)</text>
        <dbReference type="Rhea" id="RHEA:13065"/>
        <dbReference type="ChEBI" id="CHEBI:15377"/>
        <dbReference type="ChEBI" id="CHEBI:15378"/>
        <dbReference type="ChEBI" id="CHEBI:30616"/>
        <dbReference type="ChEBI" id="CHEBI:43474"/>
        <dbReference type="ChEBI" id="CHEBI:456216"/>
        <dbReference type="EC" id="3.6.4.13"/>
    </reaction>
</comment>
<comment type="domain">
    <text evidence="5">The Q motif is unique to and characteristic of the DEAD box family of RNA helicases and controls ATP binding and hydrolysis.</text>
</comment>
<dbReference type="InterPro" id="IPR014001">
    <property type="entry name" value="Helicase_ATP-bd"/>
</dbReference>
<dbReference type="EC" id="3.6.4.13" evidence="5"/>
<evidence type="ECO:0000259" key="7">
    <source>
        <dbReference type="PROSITE" id="PS51192"/>
    </source>
</evidence>
<accession>A0A0C9N1I3</accession>
<dbReference type="Pfam" id="PF00270">
    <property type="entry name" value="DEAD"/>
    <property type="match status" value="1"/>
</dbReference>
<gene>
    <name evidence="9" type="ORF">MAM1_0295c09355</name>
</gene>
<sequence length="714" mass="80211">MFRKVLISSATKLSGSRTFASLTRSIAATRVTPNAGLSFLKSQALRPQLLSSLKISPYAFLHTQSTAPNSAVAELIKDEIIEDDTHIEPILEQKKRFDAIDAIHPNTQKAIRQVFKYEEMSAVQDAVLSKLPNKNDMFVKAKTGTGKTLAFLTAAIETAIEGQSPQDFKHFQGTSIMVISPTRELANQIADEAQKLVSAYPFKVHCMVGGDSKRRQILNLERRRCDIVVATPGRLQDMLSSVHNFKKMCQNLKVLVLDEADQLLDMGFKAELQRILNQIPEKRQTMLYSATISKEIRENLGKFALSPNYDLIDTVGKDDVNTNIHVKQSAVIAPYQNQCALIRDCLETHEAAQKGKVIVFLPTTKATMVYANIFKRLMPDRMVYEIHSKKGQDQRSRIADKFRKSKDSSILFTSDVSARGVDYPGVSLVLQVGVPSSREQYIHRLGRTGRAGREGEGIIMLAPFEKAFLEKEVSDLPIQNIEAPALTQEEIDETNEIALKSINNMDDDMVREVYTAYLGYYSGRMPMLGQRRSAALTEANKFIEGLGVTNIPHLSPRFLSQLGLSDGNSSRNNSRGSGGFGRGGNSRGGGFNRDNDRGFSRGNNSREFKSFDRDSSDRSSDRSSFNRRDSYNSNSSSSRRYEDRDSGYKSRDSFSSRDNGFKRRDSGFKSRDDGFKSRDDGFKSRDDGFKSRDDGFKSRDNFERRSNSKRREDF</sequence>
<dbReference type="CDD" id="cd18787">
    <property type="entry name" value="SF2_C_DEAD"/>
    <property type="match status" value="1"/>
</dbReference>
<evidence type="ECO:0000256" key="2">
    <source>
        <dbReference type="ARBA" id="ARBA00022801"/>
    </source>
</evidence>
<proteinExistence type="inferred from homology"/>
<feature type="compositionally biased region" description="Basic and acidic residues" evidence="6">
    <location>
        <begin position="593"/>
        <end position="630"/>
    </location>
</feature>
<dbReference type="PROSITE" id="PS51194">
    <property type="entry name" value="HELICASE_CTER"/>
    <property type="match status" value="1"/>
</dbReference>